<feature type="compositionally biased region" description="Basic and acidic residues" evidence="6">
    <location>
        <begin position="536"/>
        <end position="550"/>
    </location>
</feature>
<comment type="caution">
    <text evidence="7">The sequence shown here is derived from an EMBL/GenBank/DDBJ whole genome shotgun (WGS) entry which is preliminary data.</text>
</comment>
<feature type="region of interest" description="Disordered" evidence="6">
    <location>
        <begin position="587"/>
        <end position="651"/>
    </location>
</feature>
<feature type="compositionally biased region" description="Polar residues" evidence="6">
    <location>
        <begin position="525"/>
        <end position="535"/>
    </location>
</feature>
<feature type="compositionally biased region" description="Acidic residues" evidence="6">
    <location>
        <begin position="472"/>
        <end position="483"/>
    </location>
</feature>
<feature type="region of interest" description="Disordered" evidence="6">
    <location>
        <begin position="400"/>
        <end position="425"/>
    </location>
</feature>
<keyword evidence="4" id="KW-0804">Transcription</keyword>
<dbReference type="GO" id="GO:0006338">
    <property type="term" value="P:chromatin remodeling"/>
    <property type="evidence" value="ECO:0007669"/>
    <property type="project" value="InterPro"/>
</dbReference>
<comment type="subcellular location">
    <subcellularLocation>
        <location evidence="1">Nucleus</location>
    </subcellularLocation>
</comment>
<feature type="region of interest" description="Disordered" evidence="6">
    <location>
        <begin position="525"/>
        <end position="557"/>
    </location>
</feature>
<keyword evidence="8" id="KW-1185">Reference proteome</keyword>
<keyword evidence="3" id="KW-0805">Transcription regulation</keyword>
<feature type="region of interest" description="Disordered" evidence="6">
    <location>
        <begin position="1"/>
        <end position="79"/>
    </location>
</feature>
<dbReference type="RefSeq" id="XP_064705175.1">
    <property type="nucleotide sequence ID" value="XM_064847454.1"/>
</dbReference>
<evidence type="ECO:0000256" key="6">
    <source>
        <dbReference type="SAM" id="MobiDB-lite"/>
    </source>
</evidence>
<dbReference type="AlphaFoldDB" id="A0AAV9N6A7"/>
<feature type="region of interest" description="Disordered" evidence="6">
    <location>
        <begin position="457"/>
        <end position="499"/>
    </location>
</feature>
<gene>
    <name evidence="7" type="ORF">LTR84_003871</name>
</gene>
<keyword evidence="5" id="KW-0539">Nucleus</keyword>
<dbReference type="Pfam" id="PF04855">
    <property type="entry name" value="SNF5"/>
    <property type="match status" value="1"/>
</dbReference>
<proteinExistence type="inferred from homology"/>
<organism evidence="7 8">
    <name type="scientific">Exophiala bonariae</name>
    <dbReference type="NCBI Taxonomy" id="1690606"/>
    <lineage>
        <taxon>Eukaryota</taxon>
        <taxon>Fungi</taxon>
        <taxon>Dikarya</taxon>
        <taxon>Ascomycota</taxon>
        <taxon>Pezizomycotina</taxon>
        <taxon>Eurotiomycetes</taxon>
        <taxon>Chaetothyriomycetidae</taxon>
        <taxon>Chaetothyriales</taxon>
        <taxon>Herpotrichiellaceae</taxon>
        <taxon>Exophiala</taxon>
    </lineage>
</organism>
<dbReference type="InterPro" id="IPR006939">
    <property type="entry name" value="SNF5"/>
</dbReference>
<evidence type="ECO:0000256" key="5">
    <source>
        <dbReference type="ARBA" id="ARBA00023242"/>
    </source>
</evidence>
<name>A0AAV9N6A7_9EURO</name>
<accession>A0AAV9N6A7</accession>
<dbReference type="EMBL" id="JAVRRD010000017">
    <property type="protein sequence ID" value="KAK5050589.1"/>
    <property type="molecule type" value="Genomic_DNA"/>
</dbReference>
<sequence length="747" mass="83094">MSESPNGATAPAVAAPLDSSSTPSASPNNVDTIAQGKERAKEVLAASGIDVSKSDSTSTSDPQEQITLPNRKRKRETPINRIQAEQYVEHEYQYKGLLADQVSHPKIVQEKKQELALYQSLRPRREHDPGAIFGVGYEGFGNPRTDEKNLRDPIVYPRQRRPGKKKTLPPHVSRNDFVVAAEQPEELIPIRLDIDWAKIKLRDTFTWNIHDRTSSIEYFAEKLVEDFGLEVQNCRPLVQSVVAHMREQISDYCPQIYADDVTVEPTLPYFAYKNDEMRILIKLNITIGQNTLIDQFEWEVNNPYNSPEEFARQMTNDLSLAGEFTTAIAHSIREQSQLFSKSLHITGHPFDGRPVEDPDLRDNFLPSPLLTTFRPYQAAKDFTPYIYELNEADLERTELSISREQRRQKRSTNRRGGPALPDLKDRQRTIRSLVVSSVIPGGALSMEESRIFRVPKATRRSARATGQRDGFEDSDDSDSDDSAPDSPAIPTHLLQQGTARTRGIRNAALSATAGIRSNLSGFASARSATPDSITPSHHDSRTSARKKDYKEESDDESIPEKLVVVLKVGKAKLREFSRAQRLKDRGALISNHGSPLPGTHSRSVSSAPLNLAAMPPPPSPVPAPAEIPGAVDATHHPPSSSHPAPPSPDWLAQDLDRLRKIYPNDNFEAVMKHTAVDPKTHKVMPVNETTRAFPHKYVPRIRCGDCTGKVYIPGLGDGLNAQNFESHLKNRNHRAAVDARLAKAAGA</sequence>
<dbReference type="GeneID" id="89972054"/>
<comment type="similarity">
    <text evidence="2">Belongs to the SNF5 family.</text>
</comment>
<dbReference type="Proteomes" id="UP001358417">
    <property type="component" value="Unassembled WGS sequence"/>
</dbReference>
<evidence type="ECO:0000313" key="8">
    <source>
        <dbReference type="Proteomes" id="UP001358417"/>
    </source>
</evidence>
<evidence type="ECO:0000256" key="1">
    <source>
        <dbReference type="ARBA" id="ARBA00004123"/>
    </source>
</evidence>
<evidence type="ECO:0000313" key="7">
    <source>
        <dbReference type="EMBL" id="KAK5050589.1"/>
    </source>
</evidence>
<protein>
    <submittedName>
        <fullName evidence="7">Uncharacterized protein</fullName>
    </submittedName>
</protein>
<dbReference type="GO" id="GO:0000228">
    <property type="term" value="C:nuclear chromosome"/>
    <property type="evidence" value="ECO:0007669"/>
    <property type="project" value="InterPro"/>
</dbReference>
<feature type="compositionally biased region" description="Pro residues" evidence="6">
    <location>
        <begin position="614"/>
        <end position="625"/>
    </location>
</feature>
<dbReference type="PANTHER" id="PTHR10019">
    <property type="entry name" value="SNF5"/>
    <property type="match status" value="1"/>
</dbReference>
<evidence type="ECO:0000256" key="3">
    <source>
        <dbReference type="ARBA" id="ARBA00023015"/>
    </source>
</evidence>
<feature type="compositionally biased region" description="Polar residues" evidence="6">
    <location>
        <begin position="18"/>
        <end position="32"/>
    </location>
</feature>
<evidence type="ECO:0000256" key="2">
    <source>
        <dbReference type="ARBA" id="ARBA00010239"/>
    </source>
</evidence>
<reference evidence="7 8" key="1">
    <citation type="submission" date="2023-08" db="EMBL/GenBank/DDBJ databases">
        <title>Black Yeasts Isolated from many extreme environments.</title>
        <authorList>
            <person name="Coleine C."/>
            <person name="Stajich J.E."/>
            <person name="Selbmann L."/>
        </authorList>
    </citation>
    <scope>NUCLEOTIDE SEQUENCE [LARGE SCALE GENOMIC DNA]</scope>
    <source>
        <strain evidence="7 8">CCFEE 5792</strain>
    </source>
</reference>
<evidence type="ECO:0000256" key="4">
    <source>
        <dbReference type="ARBA" id="ARBA00023163"/>
    </source>
</evidence>